<dbReference type="Pfam" id="PF01569">
    <property type="entry name" value="PAP2"/>
    <property type="match status" value="1"/>
</dbReference>
<comment type="caution">
    <text evidence="3">The sequence shown here is derived from an EMBL/GenBank/DDBJ whole genome shotgun (WGS) entry which is preliminary data.</text>
</comment>
<protein>
    <submittedName>
        <fullName evidence="3">Phosphatase PAP2 family protein</fullName>
    </submittedName>
</protein>
<dbReference type="PANTHER" id="PTHR14969:SF13">
    <property type="entry name" value="AT30094P"/>
    <property type="match status" value="1"/>
</dbReference>
<evidence type="ECO:0000256" key="1">
    <source>
        <dbReference type="SAM" id="Phobius"/>
    </source>
</evidence>
<dbReference type="RefSeq" id="WP_090090548.1">
    <property type="nucleotide sequence ID" value="NZ_CBCPIF010000001.1"/>
</dbReference>
<evidence type="ECO:0000259" key="2">
    <source>
        <dbReference type="SMART" id="SM00014"/>
    </source>
</evidence>
<dbReference type="CDD" id="cd03392">
    <property type="entry name" value="PAP2_like_2"/>
    <property type="match status" value="1"/>
</dbReference>
<feature type="transmembrane region" description="Helical" evidence="1">
    <location>
        <begin position="125"/>
        <end position="145"/>
    </location>
</feature>
<reference evidence="3" key="1">
    <citation type="submission" date="2021-05" db="EMBL/GenBank/DDBJ databases">
        <title>Pangenome of Leuconostoc gelidum warrants species status for Leuconostoc gelidum subsp. gasicomitatum.</title>
        <authorList>
            <person name="Johansson P."/>
            <person name="Sade E."/>
            <person name="Hultman J."/>
            <person name="Auvinen P."/>
            <person name="Bjorkroth J."/>
        </authorList>
    </citation>
    <scope>NUCLEOTIDE SEQUENCE</scope>
    <source>
        <strain evidence="3">A.21.4</strain>
    </source>
</reference>
<feature type="transmembrane region" description="Helical" evidence="1">
    <location>
        <begin position="184"/>
        <end position="202"/>
    </location>
</feature>
<feature type="transmembrane region" description="Helical" evidence="1">
    <location>
        <begin position="57"/>
        <end position="79"/>
    </location>
</feature>
<dbReference type="PANTHER" id="PTHR14969">
    <property type="entry name" value="SPHINGOSINE-1-PHOSPHATE PHOSPHOHYDROLASE"/>
    <property type="match status" value="1"/>
</dbReference>
<feature type="transmembrane region" description="Helical" evidence="1">
    <location>
        <begin position="86"/>
        <end position="105"/>
    </location>
</feature>
<accession>A0A9Q3SZ06</accession>
<keyword evidence="1" id="KW-1133">Transmembrane helix</keyword>
<proteinExistence type="predicted"/>
<keyword evidence="1" id="KW-0812">Transmembrane</keyword>
<dbReference type="InterPro" id="IPR000326">
    <property type="entry name" value="PAP2/HPO"/>
</dbReference>
<dbReference type="EMBL" id="JAHBFI010000019">
    <property type="protein sequence ID" value="MBZ5963143.1"/>
    <property type="molecule type" value="Genomic_DNA"/>
</dbReference>
<sequence length="209" mass="23820">MIIKYKIRFLSVILAFSMFMILLIGVKFQSQWLNNLNLAGQQLIQHRSAFADVSFTYITQLGSVTFTLILTVILSLFFIYQKQYRLLAFLLVNVILFAGVVTQIIKHLVRNPRPIPQLLSEHGYSFPSGHTMIAILLYGTLIIIIQTKMKNSLLKYITIMMFLILIIAIPTSRIYVNVHYPSDILAGLTLGYGLLSISKHLFQIGDKHT</sequence>
<feature type="domain" description="Phosphatidic acid phosphatase type 2/haloperoxidase" evidence="2">
    <location>
        <begin position="84"/>
        <end position="199"/>
    </location>
</feature>
<evidence type="ECO:0000313" key="4">
    <source>
        <dbReference type="Proteomes" id="UP000752647"/>
    </source>
</evidence>
<dbReference type="SUPFAM" id="SSF48317">
    <property type="entry name" value="Acid phosphatase/Vanadium-dependent haloperoxidase"/>
    <property type="match status" value="1"/>
</dbReference>
<evidence type="ECO:0000313" key="3">
    <source>
        <dbReference type="EMBL" id="MBZ5963143.1"/>
    </source>
</evidence>
<feature type="transmembrane region" description="Helical" evidence="1">
    <location>
        <begin position="157"/>
        <end position="178"/>
    </location>
</feature>
<dbReference type="InterPro" id="IPR036938">
    <property type="entry name" value="PAP2/HPO_sf"/>
</dbReference>
<dbReference type="Gene3D" id="1.20.144.10">
    <property type="entry name" value="Phosphatidic acid phosphatase type 2/haloperoxidase"/>
    <property type="match status" value="2"/>
</dbReference>
<keyword evidence="1" id="KW-0472">Membrane</keyword>
<dbReference type="Proteomes" id="UP000752647">
    <property type="component" value="Unassembled WGS sequence"/>
</dbReference>
<dbReference type="AlphaFoldDB" id="A0A9Q3SZ06"/>
<dbReference type="SMART" id="SM00014">
    <property type="entry name" value="acidPPc"/>
    <property type="match status" value="1"/>
</dbReference>
<gene>
    <name evidence="3" type="ORF">KIJ12_08320</name>
</gene>
<organism evidence="3 4">
    <name type="scientific">Leuconostoc gasicomitatum</name>
    <dbReference type="NCBI Taxonomy" id="115778"/>
    <lineage>
        <taxon>Bacteria</taxon>
        <taxon>Bacillati</taxon>
        <taxon>Bacillota</taxon>
        <taxon>Bacilli</taxon>
        <taxon>Lactobacillales</taxon>
        <taxon>Lactobacillaceae</taxon>
        <taxon>Leuconostoc</taxon>
        <taxon>Leuconostoc gelidum group</taxon>
    </lineage>
</organism>
<name>A0A9Q3SZ06_9LACO</name>
<feature type="transmembrane region" description="Helical" evidence="1">
    <location>
        <begin position="7"/>
        <end position="26"/>
    </location>
</feature>